<keyword evidence="2 3" id="KW-0732">Signal</keyword>
<evidence type="ECO:0000313" key="6">
    <source>
        <dbReference type="Proteomes" id="UP001148932"/>
    </source>
</evidence>
<dbReference type="Pfam" id="PF13458">
    <property type="entry name" value="Peripla_BP_6"/>
    <property type="match status" value="1"/>
</dbReference>
<organism evidence="5 6">
    <name type="scientific">Acidovorax benzenivorans</name>
    <dbReference type="NCBI Taxonomy" id="2987520"/>
    <lineage>
        <taxon>Bacteria</taxon>
        <taxon>Pseudomonadati</taxon>
        <taxon>Pseudomonadota</taxon>
        <taxon>Betaproteobacteria</taxon>
        <taxon>Burkholderiales</taxon>
        <taxon>Comamonadaceae</taxon>
        <taxon>Acidovorax</taxon>
    </lineage>
</organism>
<evidence type="ECO:0000256" key="1">
    <source>
        <dbReference type="ARBA" id="ARBA00010062"/>
    </source>
</evidence>
<gene>
    <name evidence="5" type="ORF">OIN59_11155</name>
</gene>
<feature type="chain" id="PRO_5045608217" evidence="3">
    <location>
        <begin position="30"/>
        <end position="409"/>
    </location>
</feature>
<dbReference type="SUPFAM" id="SSF53822">
    <property type="entry name" value="Periplasmic binding protein-like I"/>
    <property type="match status" value="1"/>
</dbReference>
<dbReference type="PANTHER" id="PTHR47235">
    <property type="entry name" value="BLR6548 PROTEIN"/>
    <property type="match status" value="1"/>
</dbReference>
<proteinExistence type="inferred from homology"/>
<evidence type="ECO:0000313" key="5">
    <source>
        <dbReference type="EMBL" id="MDD2177992.1"/>
    </source>
</evidence>
<dbReference type="CDD" id="cd06343">
    <property type="entry name" value="PBP1_ABC_ligand_binding-like"/>
    <property type="match status" value="1"/>
</dbReference>
<dbReference type="PANTHER" id="PTHR47235:SF1">
    <property type="entry name" value="BLR6548 PROTEIN"/>
    <property type="match status" value="1"/>
</dbReference>
<dbReference type="InterPro" id="IPR028081">
    <property type="entry name" value="Leu-bd"/>
</dbReference>
<dbReference type="Proteomes" id="UP001148932">
    <property type="component" value="Unassembled WGS sequence"/>
</dbReference>
<dbReference type="RefSeq" id="WP_274110246.1">
    <property type="nucleotide sequence ID" value="NZ_JAPCKI010000005.1"/>
</dbReference>
<evidence type="ECO:0000256" key="3">
    <source>
        <dbReference type="SAM" id="SignalP"/>
    </source>
</evidence>
<accession>A0ABT5RWB6</accession>
<feature type="signal peptide" evidence="3">
    <location>
        <begin position="1"/>
        <end position="29"/>
    </location>
</feature>
<evidence type="ECO:0000259" key="4">
    <source>
        <dbReference type="Pfam" id="PF13458"/>
    </source>
</evidence>
<comment type="similarity">
    <text evidence="1">Belongs to the leucine-binding protein family.</text>
</comment>
<dbReference type="InterPro" id="IPR028082">
    <property type="entry name" value="Peripla_BP_I"/>
</dbReference>
<name>A0ABT5RWB6_9BURK</name>
<comment type="caution">
    <text evidence="5">The sequence shown here is derived from an EMBL/GenBank/DDBJ whole genome shotgun (WGS) entry which is preliminary data.</text>
</comment>
<sequence length="409" mass="44585">MMRRTSLVLRHAAHTAFALLALSAATAQAQSPATPIRIGHTAALSGPAAAYGQLARTNAAFFRMVNEQGGVNGRTIELVVADDEYVPNKSFEAVRKMVEQDKVLLMYGSFGTPTNSAQAPYLNRQKVPHLFLGTGADKWGDHKSLPWSMGFQPSFRHEAQIYAKRILQNTPQAKIGVLHQNDDFGRDYLKGVQDVLGKEKAGQLVKVVSYETSDATVDSQVVSLQAAGAEVIVLAAIPKFAGQAIRKAYDMNWNTTMYVALGAANFPATTDSAKNRTAVTLISGSFAKEPRDATWDQDSGMKAYRAFMAKYLPNENVNDGLPVLAFNTGTLLVQVLKQAGSDLSRENIMHQAENLKDVELPTLLPGIRVSTAKDDHYPVKQLQLMRWDGAGWKPFGEMLSTVREGKSGS</sequence>
<protein>
    <submittedName>
        <fullName evidence="5">ABC transporter substrate-binding protein</fullName>
    </submittedName>
</protein>
<evidence type="ECO:0000256" key="2">
    <source>
        <dbReference type="ARBA" id="ARBA00022729"/>
    </source>
</evidence>
<dbReference type="EMBL" id="JAPCKI010000005">
    <property type="protein sequence ID" value="MDD2177992.1"/>
    <property type="molecule type" value="Genomic_DNA"/>
</dbReference>
<reference evidence="5" key="1">
    <citation type="submission" date="2022-10" db="EMBL/GenBank/DDBJ databases">
        <title>Description of microaerobic benzene degrading bacteria.</title>
        <authorList>
            <person name="Bedics A."/>
            <person name="Tancsics A."/>
            <person name="Banerjee S."/>
        </authorList>
    </citation>
    <scope>NUCLEOTIDE SEQUENCE</scope>
    <source>
        <strain evidence="5">D2M1</strain>
    </source>
</reference>
<feature type="domain" description="Leucine-binding protein" evidence="4">
    <location>
        <begin position="35"/>
        <end position="389"/>
    </location>
</feature>
<dbReference type="Gene3D" id="3.40.50.2300">
    <property type="match status" value="2"/>
</dbReference>
<keyword evidence="6" id="KW-1185">Reference proteome</keyword>